<keyword evidence="4" id="KW-1185">Reference proteome</keyword>
<feature type="region of interest" description="Disordered" evidence="1">
    <location>
        <begin position="67"/>
        <end position="101"/>
    </location>
</feature>
<keyword evidence="2" id="KW-0472">Membrane</keyword>
<keyword evidence="2" id="KW-1133">Transmembrane helix</keyword>
<evidence type="ECO:0000256" key="1">
    <source>
        <dbReference type="SAM" id="MobiDB-lite"/>
    </source>
</evidence>
<feature type="compositionally biased region" description="Polar residues" evidence="1">
    <location>
        <begin position="226"/>
        <end position="235"/>
    </location>
</feature>
<feature type="region of interest" description="Disordered" evidence="1">
    <location>
        <begin position="214"/>
        <end position="235"/>
    </location>
</feature>
<sequence>MLHIIVGIVACVLLGVLAIIGYIFSKPTDHERKATNEQEKIRNVSSEECRRSQRLEAKKRNKLLLQENRRKEKEEQEQQQLQEEIDQERRRKEEFGRATKLDNLKHKEETLKIELTEKENQRKHEQSQRHAEFEHARVMDSQAKIFDILKDTFSKVQTASMSEAAYGACVLQSLQGGKPVDKDVLLAVTSKVATPPAADIDRIVDRMLQQRCDETDGLDSRDQSKAVLSSSELDF</sequence>
<organism evidence="3 4">
    <name type="scientific">Orchesella cincta</name>
    <name type="common">Springtail</name>
    <name type="synonym">Podura cincta</name>
    <dbReference type="NCBI Taxonomy" id="48709"/>
    <lineage>
        <taxon>Eukaryota</taxon>
        <taxon>Metazoa</taxon>
        <taxon>Ecdysozoa</taxon>
        <taxon>Arthropoda</taxon>
        <taxon>Hexapoda</taxon>
        <taxon>Collembola</taxon>
        <taxon>Entomobryomorpha</taxon>
        <taxon>Entomobryoidea</taxon>
        <taxon>Orchesellidae</taxon>
        <taxon>Orchesellinae</taxon>
        <taxon>Orchesella</taxon>
    </lineage>
</organism>
<evidence type="ECO:0000256" key="2">
    <source>
        <dbReference type="SAM" id="Phobius"/>
    </source>
</evidence>
<evidence type="ECO:0000313" key="4">
    <source>
        <dbReference type="Proteomes" id="UP000094527"/>
    </source>
</evidence>
<evidence type="ECO:0000313" key="3">
    <source>
        <dbReference type="EMBL" id="ODN01567.1"/>
    </source>
</evidence>
<dbReference type="AlphaFoldDB" id="A0A1D2N8K7"/>
<feature type="compositionally biased region" description="Basic and acidic residues" evidence="1">
    <location>
        <begin position="87"/>
        <end position="101"/>
    </location>
</feature>
<keyword evidence="2" id="KW-0812">Transmembrane</keyword>
<protein>
    <recommendedName>
        <fullName evidence="5">Reticulocyte-binding protein 2 a</fullName>
    </recommendedName>
</protein>
<dbReference type="Proteomes" id="UP000094527">
    <property type="component" value="Unassembled WGS sequence"/>
</dbReference>
<feature type="transmembrane region" description="Helical" evidence="2">
    <location>
        <begin position="6"/>
        <end position="24"/>
    </location>
</feature>
<evidence type="ECO:0008006" key="5">
    <source>
        <dbReference type="Google" id="ProtNLM"/>
    </source>
</evidence>
<feature type="compositionally biased region" description="Basic and acidic residues" evidence="1">
    <location>
        <begin position="67"/>
        <end position="76"/>
    </location>
</feature>
<comment type="caution">
    <text evidence="3">The sequence shown here is derived from an EMBL/GenBank/DDBJ whole genome shotgun (WGS) entry which is preliminary data.</text>
</comment>
<feature type="compositionally biased region" description="Basic and acidic residues" evidence="1">
    <location>
        <begin position="214"/>
        <end position="224"/>
    </location>
</feature>
<proteinExistence type="predicted"/>
<name>A0A1D2N8K7_ORCCI</name>
<accession>A0A1D2N8K7</accession>
<dbReference type="STRING" id="48709.A0A1D2N8K7"/>
<gene>
    <name evidence="3" type="ORF">Ocin01_05117</name>
</gene>
<reference evidence="3 4" key="1">
    <citation type="journal article" date="2016" name="Genome Biol. Evol.">
        <title>Gene Family Evolution Reflects Adaptation to Soil Environmental Stressors in the Genome of the Collembolan Orchesella cincta.</title>
        <authorList>
            <person name="Faddeeva-Vakhrusheva A."/>
            <person name="Derks M.F."/>
            <person name="Anvar S.Y."/>
            <person name="Agamennone V."/>
            <person name="Suring W."/>
            <person name="Smit S."/>
            <person name="van Straalen N.M."/>
            <person name="Roelofs D."/>
        </authorList>
    </citation>
    <scope>NUCLEOTIDE SEQUENCE [LARGE SCALE GENOMIC DNA]</scope>
    <source>
        <tissue evidence="3">Mixed pool</tissue>
    </source>
</reference>
<dbReference type="EMBL" id="LJIJ01000147">
    <property type="protein sequence ID" value="ODN01567.1"/>
    <property type="molecule type" value="Genomic_DNA"/>
</dbReference>